<keyword evidence="10" id="KW-1185">Reference proteome</keyword>
<reference evidence="8 9" key="1">
    <citation type="submission" date="2018-06" db="EMBL/GenBank/DDBJ databases">
        <title>Complete Genome Sequence of Desulfobacter hydrogenophilus (DSM3380).</title>
        <authorList>
            <person name="Marietou A."/>
            <person name="Schreiber L."/>
            <person name="Marshall I."/>
            <person name="Jorgensen B."/>
        </authorList>
    </citation>
    <scope>NUCLEOTIDE SEQUENCE [LARGE SCALE GENOMIC DNA]</scope>
    <source>
        <strain evidence="8 9">DSM 3380</strain>
    </source>
</reference>
<evidence type="ECO:0000313" key="8">
    <source>
        <dbReference type="EMBL" id="RAM00822.1"/>
    </source>
</evidence>
<accession>A0A328FBL4</accession>
<dbReference type="EMBL" id="QLNI01000037">
    <property type="protein sequence ID" value="RAM00822.1"/>
    <property type="molecule type" value="Genomic_DNA"/>
</dbReference>
<evidence type="ECO:0000313" key="9">
    <source>
        <dbReference type="Proteomes" id="UP000248798"/>
    </source>
</evidence>
<dbReference type="InterPro" id="IPR004960">
    <property type="entry name" value="LipA_acyltrans"/>
</dbReference>
<dbReference type="OrthoDB" id="9803456at2"/>
<name>A0A328FBL4_9BACT</name>
<dbReference type="AlphaFoldDB" id="A0A328FBL4"/>
<evidence type="ECO:0000256" key="1">
    <source>
        <dbReference type="ARBA" id="ARBA00004533"/>
    </source>
</evidence>
<keyword evidence="2" id="KW-1003">Cell membrane</keyword>
<sequence>MKDMSDDYIYRLLKLLTHVLSRLPVWAADFCSNLLGLLWFRIDKRHRAITLENLTHCFGSEMEPEQIEIMGKQVFKNIAAIIFEVAWGQKFSKEAFLSHFTIKGLEHIHAAHAKGKGVLVLTCHMGNFEMLAPAIDETGLKGYVIYRALDFKPLDRLIQKLRQRFGVTVIPTKGAFKQIEAALSQGGIVGTLLDTNVSWHKGVFVNFFGRPACTNQGLAILALKTGAPVVPLYTVRKNRKFTIEFLPEIPTVETDDPIKNLEINTKNYNKVIESMVRKYPDQYFWIHNRWKTKNFCPWPRCEGK</sequence>
<dbReference type="GO" id="GO:0009247">
    <property type="term" value="P:glycolipid biosynthetic process"/>
    <property type="evidence" value="ECO:0007669"/>
    <property type="project" value="UniProtKB-ARBA"/>
</dbReference>
<evidence type="ECO:0000313" key="7">
    <source>
        <dbReference type="EMBL" id="QBH13808.1"/>
    </source>
</evidence>
<evidence type="ECO:0000256" key="5">
    <source>
        <dbReference type="ARBA" id="ARBA00023136"/>
    </source>
</evidence>
<keyword evidence="4 8" id="KW-0808">Transferase</keyword>
<reference evidence="7 10" key="2">
    <citation type="submission" date="2019-02" db="EMBL/GenBank/DDBJ databases">
        <title>Complete genome sequence of Desulfobacter hydrogenophilus AcRS1.</title>
        <authorList>
            <person name="Marietou A."/>
            <person name="Lund M.B."/>
            <person name="Marshall I.P.G."/>
            <person name="Schreiber L."/>
            <person name="Jorgensen B."/>
        </authorList>
    </citation>
    <scope>NUCLEOTIDE SEQUENCE [LARGE SCALE GENOMIC DNA]</scope>
    <source>
        <strain evidence="7 10">AcRS1</strain>
    </source>
</reference>
<dbReference type="CDD" id="cd07984">
    <property type="entry name" value="LPLAT_LABLAT-like"/>
    <property type="match status" value="1"/>
</dbReference>
<evidence type="ECO:0000256" key="6">
    <source>
        <dbReference type="ARBA" id="ARBA00023315"/>
    </source>
</evidence>
<dbReference type="PANTHER" id="PTHR30606:SF10">
    <property type="entry name" value="PHOSPHATIDYLINOSITOL MANNOSIDE ACYLTRANSFERASE"/>
    <property type="match status" value="1"/>
</dbReference>
<evidence type="ECO:0000256" key="4">
    <source>
        <dbReference type="ARBA" id="ARBA00022679"/>
    </source>
</evidence>
<dbReference type="GO" id="GO:0005886">
    <property type="term" value="C:plasma membrane"/>
    <property type="evidence" value="ECO:0007669"/>
    <property type="project" value="UniProtKB-SubCell"/>
</dbReference>
<keyword evidence="6 8" id="KW-0012">Acyltransferase</keyword>
<dbReference type="Proteomes" id="UP000293902">
    <property type="component" value="Chromosome"/>
</dbReference>
<evidence type="ECO:0000256" key="2">
    <source>
        <dbReference type="ARBA" id="ARBA00022475"/>
    </source>
</evidence>
<dbReference type="Pfam" id="PF03279">
    <property type="entry name" value="Lip_A_acyltrans"/>
    <property type="match status" value="1"/>
</dbReference>
<dbReference type="PANTHER" id="PTHR30606">
    <property type="entry name" value="LIPID A BIOSYNTHESIS LAUROYL ACYLTRANSFERASE"/>
    <property type="match status" value="1"/>
</dbReference>
<keyword evidence="5" id="KW-0472">Membrane</keyword>
<dbReference type="EMBL" id="CP036313">
    <property type="protein sequence ID" value="QBH13808.1"/>
    <property type="molecule type" value="Genomic_DNA"/>
</dbReference>
<gene>
    <name evidence="8" type="ORF">DO021_16820</name>
    <name evidence="7" type="ORF">EYB58_13270</name>
</gene>
<dbReference type="PIRSF" id="PIRSF026649">
    <property type="entry name" value="MsbB"/>
    <property type="match status" value="1"/>
</dbReference>
<comment type="subcellular location">
    <subcellularLocation>
        <location evidence="1">Cell inner membrane</location>
    </subcellularLocation>
</comment>
<dbReference type="Proteomes" id="UP000248798">
    <property type="component" value="Unassembled WGS sequence"/>
</dbReference>
<evidence type="ECO:0000313" key="10">
    <source>
        <dbReference type="Proteomes" id="UP000293902"/>
    </source>
</evidence>
<dbReference type="GO" id="GO:0016746">
    <property type="term" value="F:acyltransferase activity"/>
    <property type="evidence" value="ECO:0007669"/>
    <property type="project" value="UniProtKB-KW"/>
</dbReference>
<protein>
    <submittedName>
        <fullName evidence="8">Lauroyl acyltransferase</fullName>
    </submittedName>
</protein>
<organism evidence="8 9">
    <name type="scientific">Desulfobacter hydrogenophilus</name>
    <dbReference type="NCBI Taxonomy" id="2291"/>
    <lineage>
        <taxon>Bacteria</taxon>
        <taxon>Pseudomonadati</taxon>
        <taxon>Thermodesulfobacteriota</taxon>
        <taxon>Desulfobacteria</taxon>
        <taxon>Desulfobacterales</taxon>
        <taxon>Desulfobacteraceae</taxon>
        <taxon>Desulfobacter</taxon>
    </lineage>
</organism>
<proteinExistence type="predicted"/>
<evidence type="ECO:0000256" key="3">
    <source>
        <dbReference type="ARBA" id="ARBA00022519"/>
    </source>
</evidence>
<keyword evidence="3" id="KW-0997">Cell inner membrane</keyword>